<keyword evidence="6" id="KW-0378">Hydrolase</keyword>
<name>A0A382DY60_9ZZZZ</name>
<comment type="cofactor">
    <cofactor evidence="1">
        <name>Zn(2+)</name>
        <dbReference type="ChEBI" id="CHEBI:29105"/>
    </cofactor>
</comment>
<protein>
    <recommendedName>
        <fullName evidence="9">rRNA maturation RNase YbeY</fullName>
    </recommendedName>
</protein>
<keyword evidence="4" id="KW-0479">Metal-binding</keyword>
<dbReference type="InterPro" id="IPR020549">
    <property type="entry name" value="YbeY_CS"/>
</dbReference>
<dbReference type="GO" id="GO:0004222">
    <property type="term" value="F:metalloendopeptidase activity"/>
    <property type="evidence" value="ECO:0007669"/>
    <property type="project" value="InterPro"/>
</dbReference>
<dbReference type="Gene3D" id="3.40.390.30">
    <property type="entry name" value="Metalloproteases ('zincins'), catalytic domain"/>
    <property type="match status" value="1"/>
</dbReference>
<keyword evidence="5" id="KW-0255">Endonuclease</keyword>
<dbReference type="GO" id="GO:0046872">
    <property type="term" value="F:metal ion binding"/>
    <property type="evidence" value="ECO:0007669"/>
    <property type="project" value="UniProtKB-KW"/>
</dbReference>
<keyword evidence="3" id="KW-0540">Nuclease</keyword>
<feature type="non-terminal residue" evidence="8">
    <location>
        <position position="1"/>
    </location>
</feature>
<keyword evidence="7" id="KW-0862">Zinc</keyword>
<evidence type="ECO:0000256" key="3">
    <source>
        <dbReference type="ARBA" id="ARBA00022722"/>
    </source>
</evidence>
<evidence type="ECO:0000256" key="5">
    <source>
        <dbReference type="ARBA" id="ARBA00022759"/>
    </source>
</evidence>
<evidence type="ECO:0008006" key="9">
    <source>
        <dbReference type="Google" id="ProtNLM"/>
    </source>
</evidence>
<dbReference type="InterPro" id="IPR023091">
    <property type="entry name" value="MetalPrtase_cat_dom_sf_prd"/>
</dbReference>
<dbReference type="GO" id="GO:0004519">
    <property type="term" value="F:endonuclease activity"/>
    <property type="evidence" value="ECO:0007669"/>
    <property type="project" value="UniProtKB-KW"/>
</dbReference>
<dbReference type="InterPro" id="IPR002036">
    <property type="entry name" value="YbeY"/>
</dbReference>
<evidence type="ECO:0000256" key="1">
    <source>
        <dbReference type="ARBA" id="ARBA00001947"/>
    </source>
</evidence>
<evidence type="ECO:0000256" key="4">
    <source>
        <dbReference type="ARBA" id="ARBA00022723"/>
    </source>
</evidence>
<evidence type="ECO:0000256" key="7">
    <source>
        <dbReference type="ARBA" id="ARBA00022833"/>
    </source>
</evidence>
<dbReference type="EMBL" id="UINC01041355">
    <property type="protein sequence ID" value="SVB42507.1"/>
    <property type="molecule type" value="Genomic_DNA"/>
</dbReference>
<evidence type="ECO:0000256" key="6">
    <source>
        <dbReference type="ARBA" id="ARBA00022801"/>
    </source>
</evidence>
<gene>
    <name evidence="8" type="ORF">METZ01_LOCUS195361</name>
</gene>
<dbReference type="SUPFAM" id="SSF55486">
    <property type="entry name" value="Metalloproteases ('zincins'), catalytic domain"/>
    <property type="match status" value="1"/>
</dbReference>
<sequence>LICPSIASKHSQQHNVSMGNELIRYYIHGVLHLLGYDDKNPNDRRKMKRKERLLLKQLADILPLDKLAHG</sequence>
<dbReference type="GO" id="GO:0006364">
    <property type="term" value="P:rRNA processing"/>
    <property type="evidence" value="ECO:0007669"/>
    <property type="project" value="InterPro"/>
</dbReference>
<organism evidence="8">
    <name type="scientific">marine metagenome</name>
    <dbReference type="NCBI Taxonomy" id="408172"/>
    <lineage>
        <taxon>unclassified sequences</taxon>
        <taxon>metagenomes</taxon>
        <taxon>ecological metagenomes</taxon>
    </lineage>
</organism>
<dbReference type="Pfam" id="PF02130">
    <property type="entry name" value="YbeY"/>
    <property type="match status" value="1"/>
</dbReference>
<reference evidence="8" key="1">
    <citation type="submission" date="2018-05" db="EMBL/GenBank/DDBJ databases">
        <authorList>
            <person name="Lanie J.A."/>
            <person name="Ng W.-L."/>
            <person name="Kazmierczak K.M."/>
            <person name="Andrzejewski T.M."/>
            <person name="Davidsen T.M."/>
            <person name="Wayne K.J."/>
            <person name="Tettelin H."/>
            <person name="Glass J.I."/>
            <person name="Rusch D."/>
            <person name="Podicherti R."/>
            <person name="Tsui H.-C.T."/>
            <person name="Winkler M.E."/>
        </authorList>
    </citation>
    <scope>NUCLEOTIDE SEQUENCE</scope>
</reference>
<evidence type="ECO:0000313" key="8">
    <source>
        <dbReference type="EMBL" id="SVB42507.1"/>
    </source>
</evidence>
<accession>A0A382DY60</accession>
<evidence type="ECO:0000256" key="2">
    <source>
        <dbReference type="ARBA" id="ARBA00010875"/>
    </source>
</evidence>
<comment type="similarity">
    <text evidence="2">Belongs to the endoribonuclease YbeY family.</text>
</comment>
<dbReference type="AlphaFoldDB" id="A0A382DY60"/>
<dbReference type="NCBIfam" id="TIGR00043">
    <property type="entry name" value="rRNA maturation RNase YbeY"/>
    <property type="match status" value="1"/>
</dbReference>
<dbReference type="PROSITE" id="PS01306">
    <property type="entry name" value="UPF0054"/>
    <property type="match status" value="1"/>
</dbReference>
<proteinExistence type="inferred from homology"/>